<reference evidence="1 2" key="1">
    <citation type="journal article" date="2015" name="Genome Announc.">
        <title>Expanding the biotechnology potential of lactobacilli through comparative genomics of 213 strains and associated genera.</title>
        <authorList>
            <person name="Sun Z."/>
            <person name="Harris H.M."/>
            <person name="McCann A."/>
            <person name="Guo C."/>
            <person name="Argimon S."/>
            <person name="Zhang W."/>
            <person name="Yang X."/>
            <person name="Jeffery I.B."/>
            <person name="Cooney J.C."/>
            <person name="Kagawa T.F."/>
            <person name="Liu W."/>
            <person name="Song Y."/>
            <person name="Salvetti E."/>
            <person name="Wrobel A."/>
            <person name="Rasinkangas P."/>
            <person name="Parkhill J."/>
            <person name="Rea M.C."/>
            <person name="O'Sullivan O."/>
            <person name="Ritari J."/>
            <person name="Douillard F.P."/>
            <person name="Paul Ross R."/>
            <person name="Yang R."/>
            <person name="Briner A.E."/>
            <person name="Felis G.E."/>
            <person name="de Vos W.M."/>
            <person name="Barrangou R."/>
            <person name="Klaenhammer T.R."/>
            <person name="Caufield P.W."/>
            <person name="Cui Y."/>
            <person name="Zhang H."/>
            <person name="O'Toole P.W."/>
        </authorList>
    </citation>
    <scope>NUCLEOTIDE SEQUENCE [LARGE SCALE GENOMIC DNA]</scope>
    <source>
        <strain evidence="1 2">JCM 15530</strain>
    </source>
</reference>
<protein>
    <submittedName>
        <fullName evidence="1">Uncharacterized protein</fullName>
    </submittedName>
</protein>
<proteinExistence type="predicted"/>
<sequence>MVSGYSLVDGLSDAQKANNSAALANAKYGSTVTLSVKSAKAFSVFGVAGNDLSKTTNLTGTGLDATSDVAYDKGTLANLRLALTKVATGKIGDKISRADVLAAIKSAGADKFVVVKQGTTAISSAKDVLQGKVYTATQYTLDDSALNDAYYTVQADGAGIPTLTYTAKAGQENSSTNQGVTANANNENILARFNFNY</sequence>
<dbReference type="Proteomes" id="UP000050911">
    <property type="component" value="Unassembled WGS sequence"/>
</dbReference>
<keyword evidence="2" id="KW-1185">Reference proteome</keyword>
<accession>A0A0R1HNQ4</accession>
<dbReference type="PATRIC" id="fig|1302272.5.peg.1921"/>
<dbReference type="RefSeq" id="WP_054660727.1">
    <property type="nucleotide sequence ID" value="NZ_AZCX01000004.1"/>
</dbReference>
<gene>
    <name evidence="1" type="ORF">FC96_GL001891</name>
</gene>
<dbReference type="EMBL" id="AZCX01000004">
    <property type="protein sequence ID" value="KRK48156.1"/>
    <property type="molecule type" value="Genomic_DNA"/>
</dbReference>
<evidence type="ECO:0000313" key="1">
    <source>
        <dbReference type="EMBL" id="KRK48156.1"/>
    </source>
</evidence>
<name>A0A0R1HNQ4_9LACO</name>
<evidence type="ECO:0000313" key="2">
    <source>
        <dbReference type="Proteomes" id="UP000050911"/>
    </source>
</evidence>
<dbReference type="AlphaFoldDB" id="A0A0R1HNQ4"/>
<organism evidence="1 2">
    <name type="scientific">Secundilactobacillus kimchicus JCM 15530</name>
    <dbReference type="NCBI Taxonomy" id="1302272"/>
    <lineage>
        <taxon>Bacteria</taxon>
        <taxon>Bacillati</taxon>
        <taxon>Bacillota</taxon>
        <taxon>Bacilli</taxon>
        <taxon>Lactobacillales</taxon>
        <taxon>Lactobacillaceae</taxon>
        <taxon>Secundilactobacillus</taxon>
    </lineage>
</organism>
<comment type="caution">
    <text evidence="1">The sequence shown here is derived from an EMBL/GenBank/DDBJ whole genome shotgun (WGS) entry which is preliminary data.</text>
</comment>